<feature type="binding site" evidence="11">
    <location>
        <position position="99"/>
    </location>
    <ligand>
        <name>S-adenosyl-L-methionine</name>
        <dbReference type="ChEBI" id="CHEBI:59789"/>
    </ligand>
</feature>
<evidence type="ECO:0000313" key="15">
    <source>
        <dbReference type="Proteomes" id="UP000026922"/>
    </source>
</evidence>
<dbReference type="PIRSF" id="PIRSF005461">
    <property type="entry name" value="23S_rRNA_mtase"/>
    <property type="match status" value="1"/>
</dbReference>
<name>A0A061JG04_9PROT</name>
<keyword evidence="1 11" id="KW-0698">rRNA processing</keyword>
<dbReference type="InterPro" id="IPR015507">
    <property type="entry name" value="rRNA-MeTfrase_E"/>
</dbReference>
<keyword evidence="3 11" id="KW-0808">Transferase</keyword>
<comment type="function">
    <text evidence="5 11">Specifically methylates the uridine in position 2552 of 23S rRNA at the 2'-O position of the ribose in the fully assembled 50S ribosomal subunit.</text>
</comment>
<feature type="binding site" evidence="11">
    <location>
        <position position="83"/>
    </location>
    <ligand>
        <name>S-adenosyl-L-methionine</name>
        <dbReference type="ChEBI" id="CHEBI:59789"/>
    </ligand>
</feature>
<keyword evidence="4 11" id="KW-0949">S-adenosyl-L-methionine</keyword>
<proteinExistence type="inferred from homology"/>
<dbReference type="PANTHER" id="PTHR10920">
    <property type="entry name" value="RIBOSOMAL RNA METHYLTRANSFERASE"/>
    <property type="match status" value="1"/>
</dbReference>
<dbReference type="InterPro" id="IPR050082">
    <property type="entry name" value="RNA_methyltr_RlmE"/>
</dbReference>
<evidence type="ECO:0000313" key="14">
    <source>
        <dbReference type="EMBL" id="ETZ04705.1"/>
    </source>
</evidence>
<feature type="active site" description="Proton acceptor" evidence="11 12">
    <location>
        <position position="161"/>
    </location>
</feature>
<organism evidence="14 15">
    <name type="scientific">Holospora undulata HU1</name>
    <dbReference type="NCBI Taxonomy" id="1321371"/>
    <lineage>
        <taxon>Bacteria</taxon>
        <taxon>Pseudomonadati</taxon>
        <taxon>Pseudomonadota</taxon>
        <taxon>Alphaproteobacteria</taxon>
        <taxon>Holosporales</taxon>
        <taxon>Holosporaceae</taxon>
        <taxon>Holospora</taxon>
    </lineage>
</organism>
<evidence type="ECO:0000256" key="5">
    <source>
        <dbReference type="ARBA" id="ARBA00037569"/>
    </source>
</evidence>
<protein>
    <recommendedName>
        <fullName evidence="7 11">Ribosomal RNA large subunit methyltransferase E</fullName>
        <ecNumber evidence="6 11">2.1.1.166</ecNumber>
    </recommendedName>
    <alternativeName>
        <fullName evidence="9 11">23S rRNA Um2552 methyltransferase</fullName>
    </alternativeName>
    <alternativeName>
        <fullName evidence="8 11">rRNA (uridine-2'-O-)-methyltransferase</fullName>
    </alternativeName>
</protein>
<comment type="subcellular location">
    <subcellularLocation>
        <location evidence="11">Cytoplasm</location>
    </subcellularLocation>
</comment>
<dbReference type="EC" id="2.1.1.166" evidence="6 11"/>
<comment type="similarity">
    <text evidence="11">Belongs to the class I-like SAM-binding methyltransferase superfamily. RNA methyltransferase RlmE family.</text>
</comment>
<evidence type="ECO:0000256" key="2">
    <source>
        <dbReference type="ARBA" id="ARBA00022603"/>
    </source>
</evidence>
<sequence>MKNVKKKTKDSSRRWLFRQLNDPYIKQAKVSGYRSRSAFKLKEMQEKENIISKGSRILDLGCAPGGWSQVLTEITGVCVWGVDLMDTQPLSNFSFFKGDFFTPIVNAWIQEQGPFCGVVSDAAPPSTGHHATDLVRIEHMVEMVWEIAYPVLRPGGFFLVKAFHTQGVQKLYTYWKKKFEEVKYLKPRASRKESKEIYILGKGYSHSLD</sequence>
<keyword evidence="2 11" id="KW-0489">Methyltransferase</keyword>
<evidence type="ECO:0000256" key="12">
    <source>
        <dbReference type="PIRSR" id="PIRSR005461-1"/>
    </source>
</evidence>
<evidence type="ECO:0000256" key="9">
    <source>
        <dbReference type="ARBA" id="ARBA00042745"/>
    </source>
</evidence>
<dbReference type="CDD" id="cd02440">
    <property type="entry name" value="AdoMet_MTases"/>
    <property type="match status" value="1"/>
</dbReference>
<dbReference type="Gene3D" id="3.40.50.150">
    <property type="entry name" value="Vaccinia Virus protein VP39"/>
    <property type="match status" value="1"/>
</dbReference>
<feature type="domain" description="Ribosomal RNA methyltransferase FtsJ" evidence="13">
    <location>
        <begin position="33"/>
        <end position="204"/>
    </location>
</feature>
<keyword evidence="15" id="KW-1185">Reference proteome</keyword>
<dbReference type="Proteomes" id="UP000026922">
    <property type="component" value="Unassembled WGS sequence"/>
</dbReference>
<evidence type="ECO:0000256" key="1">
    <source>
        <dbReference type="ARBA" id="ARBA00022552"/>
    </source>
</evidence>
<reference evidence="14 15" key="1">
    <citation type="journal article" date="2013" name="Genome Announc.">
        <title>Draft Genome Sequence of Holospora undulata Strain HU1, a Micronucleus-Specific Symbiont of the Ciliate Paramecium caudatum.</title>
        <authorList>
            <person name="Dohra H."/>
            <person name="Suzuki H."/>
            <person name="Suzuki T."/>
            <person name="Tanaka K."/>
            <person name="Fujishima M."/>
        </authorList>
    </citation>
    <scope>NUCLEOTIDE SEQUENCE [LARGE SCALE GENOMIC DNA]</scope>
    <source>
        <strain evidence="14 15">HU1</strain>
    </source>
</reference>
<dbReference type="SUPFAM" id="SSF53335">
    <property type="entry name" value="S-adenosyl-L-methionine-dependent methyltransferases"/>
    <property type="match status" value="1"/>
</dbReference>
<evidence type="ECO:0000256" key="3">
    <source>
        <dbReference type="ARBA" id="ARBA00022679"/>
    </source>
</evidence>
<accession>A0A061JG04</accession>
<evidence type="ECO:0000256" key="10">
    <source>
        <dbReference type="ARBA" id="ARBA00048970"/>
    </source>
</evidence>
<evidence type="ECO:0000256" key="4">
    <source>
        <dbReference type="ARBA" id="ARBA00022691"/>
    </source>
</evidence>
<feature type="binding site" evidence="11">
    <location>
        <position position="67"/>
    </location>
    <ligand>
        <name>S-adenosyl-L-methionine</name>
        <dbReference type="ChEBI" id="CHEBI:59789"/>
    </ligand>
</feature>
<evidence type="ECO:0000256" key="8">
    <source>
        <dbReference type="ARBA" id="ARBA00041995"/>
    </source>
</evidence>
<dbReference type="PANTHER" id="PTHR10920:SF18">
    <property type="entry name" value="RRNA METHYLTRANSFERASE 2, MITOCHONDRIAL"/>
    <property type="match status" value="1"/>
</dbReference>
<dbReference type="AlphaFoldDB" id="A0A061JG04"/>
<dbReference type="GO" id="GO:0005737">
    <property type="term" value="C:cytoplasm"/>
    <property type="evidence" value="ECO:0007669"/>
    <property type="project" value="UniProtKB-SubCell"/>
</dbReference>
<dbReference type="GO" id="GO:0008650">
    <property type="term" value="F:rRNA (uridine-2'-O-)-methyltransferase activity"/>
    <property type="evidence" value="ECO:0007669"/>
    <property type="project" value="UniProtKB-UniRule"/>
</dbReference>
<comment type="catalytic activity">
    <reaction evidence="10 11">
        <text>uridine(2552) in 23S rRNA + S-adenosyl-L-methionine = 2'-O-methyluridine(2552) in 23S rRNA + S-adenosyl-L-homocysteine + H(+)</text>
        <dbReference type="Rhea" id="RHEA:42720"/>
        <dbReference type="Rhea" id="RHEA-COMP:10202"/>
        <dbReference type="Rhea" id="RHEA-COMP:10203"/>
        <dbReference type="ChEBI" id="CHEBI:15378"/>
        <dbReference type="ChEBI" id="CHEBI:57856"/>
        <dbReference type="ChEBI" id="CHEBI:59789"/>
        <dbReference type="ChEBI" id="CHEBI:65315"/>
        <dbReference type="ChEBI" id="CHEBI:74478"/>
        <dbReference type="EC" id="2.1.1.166"/>
    </reaction>
</comment>
<dbReference type="Pfam" id="PF01728">
    <property type="entry name" value="FtsJ"/>
    <property type="match status" value="1"/>
</dbReference>
<keyword evidence="11" id="KW-0963">Cytoplasm</keyword>
<dbReference type="RefSeq" id="WP_006292921.1">
    <property type="nucleotide sequence ID" value="NZ_ARPM03000159.1"/>
</dbReference>
<comment type="caution">
    <text evidence="14">The sequence shown here is derived from an EMBL/GenBank/DDBJ whole genome shotgun (WGS) entry which is preliminary data.</text>
</comment>
<feature type="binding site" evidence="11">
    <location>
        <position position="65"/>
    </location>
    <ligand>
        <name>S-adenosyl-L-methionine</name>
        <dbReference type="ChEBI" id="CHEBI:59789"/>
    </ligand>
</feature>
<gene>
    <name evidence="11" type="primary">rlmE</name>
    <name evidence="11" type="synonym">ftsJ</name>
    <name evidence="11" type="synonym">rrmJ</name>
    <name evidence="14" type="ORF">K737_300863</name>
</gene>
<evidence type="ECO:0000256" key="6">
    <source>
        <dbReference type="ARBA" id="ARBA00038861"/>
    </source>
</evidence>
<evidence type="ECO:0000259" key="13">
    <source>
        <dbReference type="Pfam" id="PF01728"/>
    </source>
</evidence>
<dbReference type="HAMAP" id="MF_01547">
    <property type="entry name" value="RNA_methyltr_E"/>
    <property type="match status" value="1"/>
</dbReference>
<evidence type="ECO:0000256" key="11">
    <source>
        <dbReference type="HAMAP-Rule" id="MF_01547"/>
    </source>
</evidence>
<dbReference type="EMBL" id="ARPM03000159">
    <property type="protein sequence ID" value="ETZ04705.1"/>
    <property type="molecule type" value="Genomic_DNA"/>
</dbReference>
<feature type="binding site" evidence="11">
    <location>
        <position position="121"/>
    </location>
    <ligand>
        <name>S-adenosyl-L-methionine</name>
        <dbReference type="ChEBI" id="CHEBI:59789"/>
    </ligand>
</feature>
<evidence type="ECO:0000256" key="7">
    <source>
        <dbReference type="ARBA" id="ARBA00041129"/>
    </source>
</evidence>
<dbReference type="InterPro" id="IPR029063">
    <property type="entry name" value="SAM-dependent_MTases_sf"/>
</dbReference>
<dbReference type="InterPro" id="IPR002877">
    <property type="entry name" value="RNA_MeTrfase_FtsJ_dom"/>
</dbReference>